<keyword evidence="4 5" id="KW-0975">Bacterial flagellum</keyword>
<dbReference type="InterPro" id="IPR053967">
    <property type="entry name" value="LlgE_F_G-like_D1"/>
</dbReference>
<feature type="domain" description="Flagellar basal-body/hook protein C-terminal" evidence="7">
    <location>
        <begin position="368"/>
        <end position="413"/>
    </location>
</feature>
<evidence type="ECO:0000256" key="2">
    <source>
        <dbReference type="ARBA" id="ARBA00009677"/>
    </source>
</evidence>
<evidence type="ECO:0000313" key="11">
    <source>
        <dbReference type="Proteomes" id="UP000250928"/>
    </source>
</evidence>
<dbReference type="InterPro" id="IPR010930">
    <property type="entry name" value="Flg_bb/hook_C_dom"/>
</dbReference>
<dbReference type="NCBIfam" id="TIGR03506">
    <property type="entry name" value="FlgEFG_subfam"/>
    <property type="match status" value="1"/>
</dbReference>
<dbReference type="GO" id="GO:0005829">
    <property type="term" value="C:cytosol"/>
    <property type="evidence" value="ECO:0007669"/>
    <property type="project" value="TreeGrafter"/>
</dbReference>
<dbReference type="Gene3D" id="2.60.98.20">
    <property type="entry name" value="Flagellar hook protein FlgE"/>
    <property type="match status" value="1"/>
</dbReference>
<feature type="domain" description="Flagellar basal body rod protein N-terminal" evidence="6">
    <location>
        <begin position="3"/>
        <end position="33"/>
    </location>
</feature>
<reference evidence="10 11" key="1">
    <citation type="submission" date="2018-01" db="EMBL/GenBank/DDBJ databases">
        <title>Novel co-symbiosis in the lucinid bivalve Phacoides pectinatus.</title>
        <authorList>
            <person name="Lim S.J."/>
            <person name="Davis B.G."/>
            <person name="Gill D.E."/>
            <person name="Engel A.S."/>
            <person name="Anderson L.C."/>
            <person name="Campbell B.J."/>
        </authorList>
    </citation>
    <scope>NUCLEOTIDE SEQUENCE [LARGE SCALE GENOMIC DNA]</scope>
    <source>
        <strain evidence="10">N3_P5</strain>
    </source>
</reference>
<comment type="function">
    <text evidence="5">A flexible structure which links the flagellar filament to the drive apparatus in the basal body.</text>
</comment>
<dbReference type="Pfam" id="PF06429">
    <property type="entry name" value="Flg_bbr_C"/>
    <property type="match status" value="1"/>
</dbReference>
<sequence>MAFRIALSGLEAASTDLDVTGNNIANVSTSGFKESRAEFADIYSTSIQDLGTQSAGRGTRVARIAQQFSQGTIEFTSNNLDLAINGEGFFILGDDQGSRYYTRSGAFGVDREGYIVNHAGQRLQVYDAVAGSGGTTTFDTGALVDMQLELQPSPPNATTEISAGINLNAALDLPTSATFSIADPNSYNSATSITVYDSLGEAHTATLYFGKTSTANQWNVRMAVAVNDTTTTVVGPETVTFDSAGALSLPASGILSFSPYAFTNGAANMSVDVDFNTATQYAGEFGVNDLSQDGYASGRLNGIDVDDTGVVFARFTNGRSTSLGKVVLAKFNNPDGLGQEGGNNWNETFDSGDAQLGEAGTASFGVIQSGALELSNVDVATQLVKLIVAQRNFQANAKVISTSDQVTQAVINIR</sequence>
<organism evidence="10 11">
    <name type="scientific">Candidatus Sedimenticola endophacoides</name>
    <dbReference type="NCBI Taxonomy" id="2548426"/>
    <lineage>
        <taxon>Bacteria</taxon>
        <taxon>Pseudomonadati</taxon>
        <taxon>Pseudomonadota</taxon>
        <taxon>Gammaproteobacteria</taxon>
        <taxon>Chromatiales</taxon>
        <taxon>Sedimenticolaceae</taxon>
        <taxon>Sedimenticola</taxon>
    </lineage>
</organism>
<dbReference type="Pfam" id="PF07559">
    <property type="entry name" value="FlgE_D2"/>
    <property type="match status" value="1"/>
</dbReference>
<dbReference type="GO" id="GO:0009425">
    <property type="term" value="C:bacterial-type flagellum basal body"/>
    <property type="evidence" value="ECO:0007669"/>
    <property type="project" value="UniProtKB-SubCell"/>
</dbReference>
<evidence type="ECO:0000313" key="10">
    <source>
        <dbReference type="EMBL" id="PUE04689.1"/>
    </source>
</evidence>
<evidence type="ECO:0000256" key="5">
    <source>
        <dbReference type="RuleBase" id="RU362116"/>
    </source>
</evidence>
<gene>
    <name evidence="10" type="ORF">C3L24_02680</name>
</gene>
<dbReference type="InterPro" id="IPR011491">
    <property type="entry name" value="FlgE_D2"/>
</dbReference>
<evidence type="ECO:0000259" key="6">
    <source>
        <dbReference type="Pfam" id="PF00460"/>
    </source>
</evidence>
<dbReference type="NCBIfam" id="NF004238">
    <property type="entry name" value="PRK05682.1-1"/>
    <property type="match status" value="1"/>
</dbReference>
<evidence type="ECO:0000256" key="1">
    <source>
        <dbReference type="ARBA" id="ARBA00004117"/>
    </source>
</evidence>
<comment type="caution">
    <text evidence="10">The sequence shown here is derived from an EMBL/GenBank/DDBJ whole genome shotgun (WGS) entry which is preliminary data.</text>
</comment>
<dbReference type="EMBL" id="PQCO01000114">
    <property type="protein sequence ID" value="PUE04689.1"/>
    <property type="molecule type" value="Genomic_DNA"/>
</dbReference>
<dbReference type="InterPro" id="IPR037925">
    <property type="entry name" value="FlgE/F/G-like"/>
</dbReference>
<evidence type="ECO:0000259" key="7">
    <source>
        <dbReference type="Pfam" id="PF06429"/>
    </source>
</evidence>
<proteinExistence type="inferred from homology"/>
<evidence type="ECO:0000259" key="8">
    <source>
        <dbReference type="Pfam" id="PF07559"/>
    </source>
</evidence>
<dbReference type="InterPro" id="IPR019776">
    <property type="entry name" value="Flagellar_basal_body_rod_CS"/>
</dbReference>
<keyword evidence="10" id="KW-0282">Flagellum</keyword>
<comment type="subcellular location">
    <subcellularLocation>
        <location evidence="1 5">Bacterial flagellum basal body</location>
    </subcellularLocation>
</comment>
<evidence type="ECO:0000259" key="9">
    <source>
        <dbReference type="Pfam" id="PF22692"/>
    </source>
</evidence>
<dbReference type="GO" id="GO:0009424">
    <property type="term" value="C:bacterial-type flagellum hook"/>
    <property type="evidence" value="ECO:0007669"/>
    <property type="project" value="TreeGrafter"/>
</dbReference>
<comment type="similarity">
    <text evidence="2 5">Belongs to the flagella basal body rod proteins family.</text>
</comment>
<keyword evidence="10" id="KW-0969">Cilium</keyword>
<dbReference type="GO" id="GO:0071978">
    <property type="term" value="P:bacterial-type flagellum-dependent swarming motility"/>
    <property type="evidence" value="ECO:0007669"/>
    <property type="project" value="TreeGrafter"/>
</dbReference>
<dbReference type="AlphaFoldDB" id="A0A657PRP5"/>
<feature type="domain" description="Flagellar hook protein FlgE D2" evidence="8">
    <location>
        <begin position="166"/>
        <end position="295"/>
    </location>
</feature>
<dbReference type="InterPro" id="IPR001444">
    <property type="entry name" value="Flag_bb_rod_N"/>
</dbReference>
<dbReference type="SUPFAM" id="SSF117143">
    <property type="entry name" value="Flagellar hook protein flgE"/>
    <property type="match status" value="1"/>
</dbReference>
<dbReference type="InterPro" id="IPR037058">
    <property type="entry name" value="Falgellar_hook_FlgE_sf"/>
</dbReference>
<dbReference type="Proteomes" id="UP000250928">
    <property type="component" value="Unassembled WGS sequence"/>
</dbReference>
<dbReference type="Pfam" id="PF00460">
    <property type="entry name" value="Flg_bb_rod"/>
    <property type="match status" value="1"/>
</dbReference>
<dbReference type="InterPro" id="IPR020013">
    <property type="entry name" value="Flagellar_FlgE/F/G"/>
</dbReference>
<evidence type="ECO:0000256" key="3">
    <source>
        <dbReference type="ARBA" id="ARBA00019015"/>
    </source>
</evidence>
<accession>A0A657PRP5</accession>
<evidence type="ECO:0000256" key="4">
    <source>
        <dbReference type="ARBA" id="ARBA00023143"/>
    </source>
</evidence>
<dbReference type="PANTHER" id="PTHR30435">
    <property type="entry name" value="FLAGELLAR PROTEIN"/>
    <property type="match status" value="1"/>
</dbReference>
<name>A0A657PRP5_9GAMM</name>
<dbReference type="PROSITE" id="PS00588">
    <property type="entry name" value="FLAGELLA_BB_ROD"/>
    <property type="match status" value="1"/>
</dbReference>
<feature type="domain" description="Flagellar hook protein FlgE/F/G-like D1" evidence="9">
    <location>
        <begin position="83"/>
        <end position="125"/>
    </location>
</feature>
<dbReference type="PANTHER" id="PTHR30435:SF1">
    <property type="entry name" value="FLAGELLAR HOOK PROTEIN FLGE"/>
    <property type="match status" value="1"/>
</dbReference>
<protein>
    <recommendedName>
        <fullName evidence="3 5">Flagellar hook protein FlgE</fullName>
    </recommendedName>
</protein>
<dbReference type="Pfam" id="PF22692">
    <property type="entry name" value="LlgE_F_G_D1"/>
    <property type="match status" value="1"/>
</dbReference>
<keyword evidence="10" id="KW-0966">Cell projection</keyword>